<accession>A0A224Y2N7</accession>
<keyword evidence="1" id="KW-0812">Transmembrane</keyword>
<sequence>MEGAVSVTIFFFSFAIAESELFGSSWFLLEVSSNELFILLLLLEPKDVARRLLVASVCFALDDDVSVIIFFVFPLAFADFFPNELFIITSSEESFTGFEEEIF</sequence>
<feature type="transmembrane region" description="Helical" evidence="1">
    <location>
        <begin position="52"/>
        <end position="77"/>
    </location>
</feature>
<evidence type="ECO:0000256" key="1">
    <source>
        <dbReference type="SAM" id="Phobius"/>
    </source>
</evidence>
<evidence type="ECO:0000313" key="2">
    <source>
        <dbReference type="EMBL" id="JAW14771.1"/>
    </source>
</evidence>
<organism evidence="2">
    <name type="scientific">Panstrongylus lignarius</name>
    <dbReference type="NCBI Taxonomy" id="156445"/>
    <lineage>
        <taxon>Eukaryota</taxon>
        <taxon>Metazoa</taxon>
        <taxon>Ecdysozoa</taxon>
        <taxon>Arthropoda</taxon>
        <taxon>Hexapoda</taxon>
        <taxon>Insecta</taxon>
        <taxon>Pterygota</taxon>
        <taxon>Neoptera</taxon>
        <taxon>Paraneoptera</taxon>
        <taxon>Hemiptera</taxon>
        <taxon>Heteroptera</taxon>
        <taxon>Panheteroptera</taxon>
        <taxon>Cimicomorpha</taxon>
        <taxon>Reduviidae</taxon>
        <taxon>Triatominae</taxon>
        <taxon>Panstrongylus</taxon>
    </lineage>
</organism>
<dbReference type="EMBL" id="GFTR01001655">
    <property type="protein sequence ID" value="JAW14771.1"/>
    <property type="molecule type" value="Transcribed_RNA"/>
</dbReference>
<keyword evidence="1" id="KW-1133">Transmembrane helix</keyword>
<dbReference type="AlphaFoldDB" id="A0A224Y2N7"/>
<protein>
    <submittedName>
        <fullName evidence="2">Uncharacterized protein</fullName>
    </submittedName>
</protein>
<proteinExistence type="predicted"/>
<name>A0A224Y2N7_9HEMI</name>
<reference evidence="2" key="1">
    <citation type="journal article" date="2018" name="PLoS Negl. Trop. Dis.">
        <title>An insight into the salivary gland and fat body transcriptome of Panstrongylus lignarius (Hemiptera: Heteroptera), the main vector of Chagas disease in Peru.</title>
        <authorList>
            <person name="Nevoa J.C."/>
            <person name="Mendes M.T."/>
            <person name="da Silva M.V."/>
            <person name="Soares S.C."/>
            <person name="Oliveira C.J.F."/>
            <person name="Ribeiro J.M.C."/>
        </authorList>
    </citation>
    <scope>NUCLEOTIDE SEQUENCE</scope>
</reference>
<keyword evidence="1" id="KW-0472">Membrane</keyword>